<evidence type="ECO:0000313" key="7">
    <source>
        <dbReference type="EMBL" id="BAQ57011.1"/>
    </source>
</evidence>
<dbReference type="GO" id="GO:0016740">
    <property type="term" value="F:transferase activity"/>
    <property type="evidence" value="ECO:0007669"/>
    <property type="project" value="UniProtKB-ARBA"/>
</dbReference>
<dbReference type="InterPro" id="IPR004143">
    <property type="entry name" value="BPL_LPL_catalytic"/>
</dbReference>
<dbReference type="OrthoDB" id="9807064at2"/>
<dbReference type="GO" id="GO:0005524">
    <property type="term" value="F:ATP binding"/>
    <property type="evidence" value="ECO:0007669"/>
    <property type="project" value="UniProtKB-KW"/>
</dbReference>
<evidence type="ECO:0000256" key="2">
    <source>
        <dbReference type="ARBA" id="ARBA00022741"/>
    </source>
</evidence>
<dbReference type="RefSeq" id="WP_056970003.1">
    <property type="nucleotide sequence ID" value="NZ_AP014808.1"/>
</dbReference>
<keyword evidence="4" id="KW-0092">Biotin</keyword>
<dbReference type="InterPro" id="IPR045864">
    <property type="entry name" value="aa-tRNA-synth_II/BPL/LPL"/>
</dbReference>
<dbReference type="NCBIfam" id="TIGR00121">
    <property type="entry name" value="birA_ligase"/>
    <property type="match status" value="1"/>
</dbReference>
<evidence type="ECO:0000256" key="4">
    <source>
        <dbReference type="ARBA" id="ARBA00023267"/>
    </source>
</evidence>
<protein>
    <recommendedName>
        <fullName evidence="5">biotin--[biotin carboxyl-carrier protein] ligase</fullName>
        <ecNumber evidence="5">6.3.4.15</ecNumber>
    </recommendedName>
</protein>
<dbReference type="GO" id="GO:0005737">
    <property type="term" value="C:cytoplasm"/>
    <property type="evidence" value="ECO:0007669"/>
    <property type="project" value="TreeGrafter"/>
</dbReference>
<evidence type="ECO:0000256" key="5">
    <source>
        <dbReference type="ARBA" id="ARBA00024227"/>
    </source>
</evidence>
<dbReference type="AlphaFoldDB" id="A0A0D6A2P5"/>
<gene>
    <name evidence="8" type="ORF">LA749_03325</name>
    <name evidence="7" type="ORF">LBAT_0622</name>
</gene>
<keyword evidence="1 7" id="KW-0436">Ligase</keyword>
<dbReference type="Gene3D" id="3.30.930.10">
    <property type="entry name" value="Bira Bifunctional Protein, Domain 2"/>
    <property type="match status" value="1"/>
</dbReference>
<dbReference type="InterPro" id="IPR008988">
    <property type="entry name" value="Transcriptional_repressor_C"/>
</dbReference>
<dbReference type="InterPro" id="IPR004408">
    <property type="entry name" value="Biotin_CoA_COase_ligase"/>
</dbReference>
<dbReference type="Pfam" id="PF02237">
    <property type="entry name" value="BPL_C"/>
    <property type="match status" value="1"/>
</dbReference>
<keyword evidence="2" id="KW-0547">Nucleotide-binding</keyword>
<dbReference type="PROSITE" id="PS51733">
    <property type="entry name" value="BPL_LPL_CATALYTIC"/>
    <property type="match status" value="1"/>
</dbReference>
<dbReference type="GO" id="GO:0009249">
    <property type="term" value="P:protein lipoylation"/>
    <property type="evidence" value="ECO:0007669"/>
    <property type="project" value="UniProtKB-ARBA"/>
</dbReference>
<dbReference type="SUPFAM" id="SSF50037">
    <property type="entry name" value="C-terminal domain of transcriptional repressors"/>
    <property type="match status" value="1"/>
</dbReference>
<evidence type="ECO:0000313" key="10">
    <source>
        <dbReference type="Proteomes" id="UP000325393"/>
    </source>
</evidence>
<dbReference type="GeneID" id="78212012"/>
<dbReference type="STRING" id="1600.LBAT_0622"/>
<dbReference type="PANTHER" id="PTHR12835">
    <property type="entry name" value="BIOTIN PROTEIN LIGASE"/>
    <property type="match status" value="1"/>
</dbReference>
<dbReference type="CDD" id="cd16442">
    <property type="entry name" value="BPL"/>
    <property type="match status" value="1"/>
</dbReference>
<dbReference type="Proteomes" id="UP000325393">
    <property type="component" value="Chromosome"/>
</dbReference>
<dbReference type="SUPFAM" id="SSF55681">
    <property type="entry name" value="Class II aaRS and biotin synthetases"/>
    <property type="match status" value="1"/>
</dbReference>
<accession>A0A0D6A2P5</accession>
<dbReference type="EMBL" id="CP044496">
    <property type="protein sequence ID" value="QFG51079.1"/>
    <property type="molecule type" value="Genomic_DNA"/>
</dbReference>
<dbReference type="PANTHER" id="PTHR12835:SF5">
    <property type="entry name" value="BIOTIN--PROTEIN LIGASE"/>
    <property type="match status" value="1"/>
</dbReference>
<dbReference type="Proteomes" id="UP000035709">
    <property type="component" value="Chromosome"/>
</dbReference>
<reference evidence="8 10" key="2">
    <citation type="submission" date="2019-09" db="EMBL/GenBank/DDBJ databases">
        <title>Genome sequencing of Lactobacillus acetotolerans.</title>
        <authorList>
            <person name="Kim K."/>
        </authorList>
    </citation>
    <scope>NUCLEOTIDE SEQUENCE [LARGE SCALE GENOMIC DNA]</scope>
    <source>
        <strain evidence="8 10">LA749</strain>
    </source>
</reference>
<keyword evidence="9" id="KW-1185">Reference proteome</keyword>
<proteinExistence type="predicted"/>
<evidence type="ECO:0000313" key="9">
    <source>
        <dbReference type="Proteomes" id="UP000035709"/>
    </source>
</evidence>
<dbReference type="KEGG" id="lae:LBAT_0622"/>
<dbReference type="InterPro" id="IPR003142">
    <property type="entry name" value="BPL_C"/>
</dbReference>
<evidence type="ECO:0000256" key="1">
    <source>
        <dbReference type="ARBA" id="ARBA00022598"/>
    </source>
</evidence>
<evidence type="ECO:0000313" key="8">
    <source>
        <dbReference type="EMBL" id="QFG51079.1"/>
    </source>
</evidence>
<reference evidence="7 9" key="1">
    <citation type="submission" date="2015-03" db="EMBL/GenBank/DDBJ databases">
        <title>Complete genome sequence of Lactobacillus acetotolerans NBRC 13120.</title>
        <authorList>
            <person name="Toh H."/>
            <person name="Morita H."/>
            <person name="Fujita N."/>
        </authorList>
    </citation>
    <scope>NUCLEOTIDE SEQUENCE [LARGE SCALE GENOMIC DNA]</scope>
    <source>
        <strain evidence="7 9">NBRC 13120</strain>
    </source>
</reference>
<dbReference type="Gene3D" id="2.30.30.100">
    <property type="match status" value="1"/>
</dbReference>
<sequence length="261" mass="28900">MQFLALNKEEIQANLQTNVAVSVFKEISSTNDYAKAFSKKNILRCPHLFVSEQQTAGHGLHQRAFFSPKGTGIYMSILVPKIKIIPAKEGLITTGTVVAVINALLKFYPTVDFKIKWINDILVNHKKVGGILTEVVNGNLVIGIGLNLNTAAFPKQLQFKAGDIKDKRLINRDLLIAMITNNCLRMLKNYQDGQFLPEYGKRLETLHNKVIIKLGNRSISGIAEKIDNNGSLIVKNAQNKLETISTGEVVKVASPDNLYQG</sequence>
<organism evidence="7 9">
    <name type="scientific">Lactobacillus acetotolerans</name>
    <dbReference type="NCBI Taxonomy" id="1600"/>
    <lineage>
        <taxon>Bacteria</taxon>
        <taxon>Bacillati</taxon>
        <taxon>Bacillota</taxon>
        <taxon>Bacilli</taxon>
        <taxon>Lactobacillales</taxon>
        <taxon>Lactobacillaceae</taxon>
        <taxon>Lactobacillus</taxon>
    </lineage>
</organism>
<dbReference type="EMBL" id="AP014808">
    <property type="protein sequence ID" value="BAQ57011.1"/>
    <property type="molecule type" value="Genomic_DNA"/>
</dbReference>
<dbReference type="Pfam" id="PF03099">
    <property type="entry name" value="BPL_LplA_LipB"/>
    <property type="match status" value="1"/>
</dbReference>
<keyword evidence="3" id="KW-0067">ATP-binding</keyword>
<evidence type="ECO:0000259" key="6">
    <source>
        <dbReference type="PROSITE" id="PS51733"/>
    </source>
</evidence>
<feature type="domain" description="BPL/LPL catalytic" evidence="6">
    <location>
        <begin position="16"/>
        <end position="191"/>
    </location>
</feature>
<dbReference type="EC" id="6.3.4.15" evidence="5"/>
<dbReference type="GO" id="GO:0004077">
    <property type="term" value="F:biotin--[biotin carboxyl-carrier protein] ligase activity"/>
    <property type="evidence" value="ECO:0007669"/>
    <property type="project" value="UniProtKB-EC"/>
</dbReference>
<name>A0A0D6A2P5_9LACO</name>
<dbReference type="PATRIC" id="fig|1600.4.peg.637"/>
<evidence type="ECO:0000256" key="3">
    <source>
        <dbReference type="ARBA" id="ARBA00022840"/>
    </source>
</evidence>